<sequence length="158" mass="17226">MAQSWAAAPAAEQRAQPLHDPELERRALALGHRLRCVVCQNQSIAESNAELAHDLMNQVRTMLQAGKSEQEIVDFLVARYGEFVLFEPPFDARTLLLWVGPFALAALGLFGLWSGLRRRQQQSGVGATLDEAAKAQADALLAGDSPSKTETRVAKESS</sequence>
<comment type="similarity">
    <text evidence="1 7">Belongs to the CcmH/CycL/Ccl2/NrfF family.</text>
</comment>
<dbReference type="GO" id="GO:0017004">
    <property type="term" value="P:cytochrome complex assembly"/>
    <property type="evidence" value="ECO:0007669"/>
    <property type="project" value="UniProtKB-KW"/>
</dbReference>
<feature type="domain" description="CcmH/CycL/Ccl2/NrfF N-terminal" evidence="8">
    <location>
        <begin position="5"/>
        <end position="141"/>
    </location>
</feature>
<evidence type="ECO:0000313" key="9">
    <source>
        <dbReference type="EMBL" id="BBD76462.1"/>
    </source>
</evidence>
<comment type="function">
    <text evidence="7">Possible subunit of a heme lyase.</text>
</comment>
<dbReference type="InterPro" id="IPR038297">
    <property type="entry name" value="CcmH/CycL/NrfF/Ccl2_sf"/>
</dbReference>
<organism evidence="9 10">
    <name type="scientific">Hydrogenophilus thermoluteolus</name>
    <name type="common">Pseudomonas hydrogenothermophila</name>
    <dbReference type="NCBI Taxonomy" id="297"/>
    <lineage>
        <taxon>Bacteria</taxon>
        <taxon>Pseudomonadati</taxon>
        <taxon>Pseudomonadota</taxon>
        <taxon>Hydrogenophilia</taxon>
        <taxon>Hydrogenophilales</taxon>
        <taxon>Hydrogenophilaceae</taxon>
        <taxon>Hydrogenophilus</taxon>
    </lineage>
</organism>
<keyword evidence="7" id="KW-0472">Membrane</keyword>
<dbReference type="GO" id="GO:0005886">
    <property type="term" value="C:plasma membrane"/>
    <property type="evidence" value="ECO:0007669"/>
    <property type="project" value="TreeGrafter"/>
</dbReference>
<dbReference type="InterPro" id="IPR005616">
    <property type="entry name" value="CcmH/CycL/Ccl2/NrfF_N"/>
</dbReference>
<keyword evidence="4 7" id="KW-0732">Signal</keyword>
<dbReference type="KEGG" id="htl:HPTL_0192"/>
<dbReference type="FunFam" id="1.10.8.640:FF:000001">
    <property type="entry name" value="Cytochrome c-type biogenesis protein"/>
    <property type="match status" value="1"/>
</dbReference>
<evidence type="ECO:0000256" key="1">
    <source>
        <dbReference type="ARBA" id="ARBA00010342"/>
    </source>
</evidence>
<dbReference type="Pfam" id="PF03918">
    <property type="entry name" value="CcmH"/>
    <property type="match status" value="1"/>
</dbReference>
<dbReference type="Gene3D" id="1.10.8.640">
    <property type="entry name" value="Cytochrome C biogenesis protein"/>
    <property type="match status" value="1"/>
</dbReference>
<dbReference type="Proteomes" id="UP000262004">
    <property type="component" value="Chromosome"/>
</dbReference>
<dbReference type="InterPro" id="IPR051263">
    <property type="entry name" value="C-type_cytochrome_biogenesis"/>
</dbReference>
<evidence type="ECO:0000256" key="6">
    <source>
        <dbReference type="ARBA" id="ARBA00023004"/>
    </source>
</evidence>
<accession>A0A2Z6DVK3</accession>
<protein>
    <recommendedName>
        <fullName evidence="7">Cytochrome c-type biogenesis protein</fullName>
    </recommendedName>
</protein>
<dbReference type="AlphaFoldDB" id="A0A2Z6DVK3"/>
<keyword evidence="2 7" id="KW-0349">Heme</keyword>
<keyword evidence="7" id="KW-0812">Transmembrane</keyword>
<keyword evidence="7" id="KW-1133">Transmembrane helix</keyword>
<dbReference type="PANTHER" id="PTHR47870">
    <property type="entry name" value="CYTOCHROME C-TYPE BIOGENESIS PROTEIN CCMH"/>
    <property type="match status" value="1"/>
</dbReference>
<keyword evidence="10" id="KW-1185">Reference proteome</keyword>
<evidence type="ECO:0000256" key="5">
    <source>
        <dbReference type="ARBA" id="ARBA00022748"/>
    </source>
</evidence>
<keyword evidence="5" id="KW-0201">Cytochrome c-type biogenesis</keyword>
<dbReference type="EMBL" id="AP018558">
    <property type="protein sequence ID" value="BBD76462.1"/>
    <property type="molecule type" value="Genomic_DNA"/>
</dbReference>
<evidence type="ECO:0000256" key="7">
    <source>
        <dbReference type="RuleBase" id="RU364112"/>
    </source>
</evidence>
<gene>
    <name evidence="9" type="primary">ccmH</name>
    <name evidence="9" type="ORF">HPTL_0192</name>
</gene>
<feature type="transmembrane region" description="Helical" evidence="7">
    <location>
        <begin position="95"/>
        <end position="113"/>
    </location>
</feature>
<evidence type="ECO:0000256" key="3">
    <source>
        <dbReference type="ARBA" id="ARBA00022723"/>
    </source>
</evidence>
<proteinExistence type="inferred from homology"/>
<keyword evidence="3 7" id="KW-0479">Metal-binding</keyword>
<keyword evidence="6 7" id="KW-0408">Iron</keyword>
<evidence type="ECO:0000256" key="2">
    <source>
        <dbReference type="ARBA" id="ARBA00022617"/>
    </source>
</evidence>
<name>A0A2Z6DVK3_HYDTE</name>
<dbReference type="CDD" id="cd16378">
    <property type="entry name" value="CcmH_N"/>
    <property type="match status" value="1"/>
</dbReference>
<dbReference type="GO" id="GO:0046872">
    <property type="term" value="F:metal ion binding"/>
    <property type="evidence" value="ECO:0007669"/>
    <property type="project" value="UniProtKB-KW"/>
</dbReference>
<reference evidence="9 10" key="1">
    <citation type="submission" date="2018-04" db="EMBL/GenBank/DDBJ databases">
        <title>Complete genome sequence of Hydrogenophilus thermoluteolus TH-1.</title>
        <authorList>
            <person name="Arai H."/>
        </authorList>
    </citation>
    <scope>NUCLEOTIDE SEQUENCE [LARGE SCALE GENOMIC DNA]</scope>
    <source>
        <strain evidence="9 10">TH-1</strain>
    </source>
</reference>
<evidence type="ECO:0000259" key="8">
    <source>
        <dbReference type="Pfam" id="PF03918"/>
    </source>
</evidence>
<dbReference type="PANTHER" id="PTHR47870:SF1">
    <property type="entry name" value="CYTOCHROME C-TYPE BIOGENESIS PROTEIN CCMH"/>
    <property type="match status" value="1"/>
</dbReference>
<evidence type="ECO:0000313" key="10">
    <source>
        <dbReference type="Proteomes" id="UP000262004"/>
    </source>
</evidence>
<evidence type="ECO:0000256" key="4">
    <source>
        <dbReference type="ARBA" id="ARBA00022729"/>
    </source>
</evidence>